<dbReference type="GO" id="GO:0017177">
    <property type="term" value="C:glucosidase II complex"/>
    <property type="evidence" value="ECO:0007669"/>
    <property type="project" value="TreeGrafter"/>
</dbReference>
<evidence type="ECO:0000256" key="5">
    <source>
        <dbReference type="SAM" id="Phobius"/>
    </source>
</evidence>
<dbReference type="Pfam" id="PF12999">
    <property type="entry name" value="PRKCSH-like"/>
    <property type="match status" value="1"/>
</dbReference>
<keyword evidence="5" id="KW-1133">Transmembrane helix</keyword>
<keyword evidence="5" id="KW-0812">Transmembrane</keyword>
<evidence type="ECO:0000256" key="1">
    <source>
        <dbReference type="ARBA" id="ARBA00022387"/>
    </source>
</evidence>
<dbReference type="GO" id="GO:0006491">
    <property type="term" value="P:N-glycan processing"/>
    <property type="evidence" value="ECO:0007669"/>
    <property type="project" value="TreeGrafter"/>
</dbReference>
<comment type="caution">
    <text evidence="7">The sequence shown here is derived from an EMBL/GenBank/DDBJ whole genome shotgun (WGS) entry which is preliminary data.</text>
</comment>
<feature type="transmembrane region" description="Helical" evidence="5">
    <location>
        <begin position="26"/>
        <end position="50"/>
    </location>
</feature>
<keyword evidence="5" id="KW-0472">Membrane</keyword>
<accession>A0A8S4N1D3</accession>
<keyword evidence="4" id="KW-1015">Disulfide bond</keyword>
<sequence length="461" mass="53316">MLGLLDWQRCRDRVRMKLLRKPSRKYQVVLFIAMAGGLYLTFQVLILQFIDVQKPSWNKKKTVQDFEPPRFDEAGHWNKEYLELKKLKDVINKQRKKEGLEKYREDVWNKDENNIHDQEIINAHHDENIKKTTSTTLKQTQINAKNKLSIDVVKQEGKLLNMSVGYNDGISNQKDRKRNQKDENKIIKSDNSIEVIPRGVLPIMAENYQSSVHLKFRCIHSKDEIPFTHVNDDYCDCEDGSDEPGTSACRNGRFFCKYQVDLRKPIAVSSSVVNDGICDCCDGSDEWSGVVLPKEIQVTDQNAALPVFHAPCQNRCHAVEQQKAKDIQLHKLGARLKQEYIKEGKGENEKIYGPDAVFFKLSHKCFEIKAHEYEYSVCPFRHVKQIKFPSSSKMLGRKTRWITLEKDHYVLGVDDGDHDGCVAWPRHSVITFECGLEDRVVSVQEADRCKYEFKFLTPAAC</sequence>
<dbReference type="InterPro" id="IPR009011">
    <property type="entry name" value="Man6P_isomerase_rcpt-bd_dom_sf"/>
</dbReference>
<organism evidence="7 8">
    <name type="scientific">Owenia fusiformis</name>
    <name type="common">Polychaete worm</name>
    <dbReference type="NCBI Taxonomy" id="6347"/>
    <lineage>
        <taxon>Eukaryota</taxon>
        <taxon>Metazoa</taxon>
        <taxon>Spiralia</taxon>
        <taxon>Lophotrochozoa</taxon>
        <taxon>Annelida</taxon>
        <taxon>Polychaeta</taxon>
        <taxon>Sedentaria</taxon>
        <taxon>Canalipalpata</taxon>
        <taxon>Sabellida</taxon>
        <taxon>Oweniida</taxon>
        <taxon>Oweniidae</taxon>
        <taxon>Owenia</taxon>
    </lineage>
</organism>
<dbReference type="PANTHER" id="PTHR12630:SF1">
    <property type="entry name" value="GLUCOSIDASE 2 SUBUNIT BETA"/>
    <property type="match status" value="1"/>
</dbReference>
<dbReference type="PANTHER" id="PTHR12630">
    <property type="entry name" value="N-LINKED OLIGOSACCHARIDE PROCESSING"/>
    <property type="match status" value="1"/>
</dbReference>
<dbReference type="InterPro" id="IPR028146">
    <property type="entry name" value="PRKCSH_N"/>
</dbReference>
<dbReference type="Proteomes" id="UP000749559">
    <property type="component" value="Unassembled WGS sequence"/>
</dbReference>
<evidence type="ECO:0000256" key="4">
    <source>
        <dbReference type="ARBA" id="ARBA00023157"/>
    </source>
</evidence>
<protein>
    <recommendedName>
        <fullName evidence="1">Glucosidase 2 subunit beta</fullName>
    </recommendedName>
</protein>
<evidence type="ECO:0000256" key="2">
    <source>
        <dbReference type="ARBA" id="ARBA00022729"/>
    </source>
</evidence>
<dbReference type="InterPro" id="IPR036607">
    <property type="entry name" value="PRKCSH"/>
</dbReference>
<dbReference type="AlphaFoldDB" id="A0A8S4N1D3"/>
<dbReference type="InterPro" id="IPR044865">
    <property type="entry name" value="MRH_dom"/>
</dbReference>
<evidence type="ECO:0000313" key="8">
    <source>
        <dbReference type="Proteomes" id="UP000749559"/>
    </source>
</evidence>
<evidence type="ECO:0000256" key="3">
    <source>
        <dbReference type="ARBA" id="ARBA00022824"/>
    </source>
</evidence>
<dbReference type="Gene3D" id="2.70.130.10">
    <property type="entry name" value="Mannose-6-phosphate receptor binding domain"/>
    <property type="match status" value="1"/>
</dbReference>
<feature type="domain" description="MRH" evidence="6">
    <location>
        <begin position="363"/>
        <end position="461"/>
    </location>
</feature>
<dbReference type="PROSITE" id="PS51914">
    <property type="entry name" value="MRH"/>
    <property type="match status" value="1"/>
</dbReference>
<evidence type="ECO:0000259" key="6">
    <source>
        <dbReference type="PROSITE" id="PS51914"/>
    </source>
</evidence>
<evidence type="ECO:0000313" key="7">
    <source>
        <dbReference type="EMBL" id="CAH1774897.1"/>
    </source>
</evidence>
<keyword evidence="8" id="KW-1185">Reference proteome</keyword>
<gene>
    <name evidence="7" type="ORF">OFUS_LOCUS2268</name>
</gene>
<dbReference type="SUPFAM" id="SSF50911">
    <property type="entry name" value="Mannose 6-phosphate receptor domain"/>
    <property type="match status" value="1"/>
</dbReference>
<reference evidence="7" key="1">
    <citation type="submission" date="2022-03" db="EMBL/GenBank/DDBJ databases">
        <authorList>
            <person name="Martin C."/>
        </authorList>
    </citation>
    <scope>NUCLEOTIDE SEQUENCE</scope>
</reference>
<dbReference type="EMBL" id="CAIIXF020000001">
    <property type="protein sequence ID" value="CAH1774897.1"/>
    <property type="molecule type" value="Genomic_DNA"/>
</dbReference>
<keyword evidence="2" id="KW-0732">Signal</keyword>
<dbReference type="OrthoDB" id="28322at2759"/>
<keyword evidence="3" id="KW-0256">Endoplasmic reticulum</keyword>
<proteinExistence type="predicted"/>
<dbReference type="Pfam" id="PF13015">
    <property type="entry name" value="PRKCSH_1"/>
    <property type="match status" value="1"/>
</dbReference>
<dbReference type="InterPro" id="IPR039794">
    <property type="entry name" value="Gtb1-like"/>
</dbReference>
<name>A0A8S4N1D3_OWEFU</name>